<name>A0ABX0JXY8_9PROT</name>
<feature type="compositionally biased region" description="Polar residues" evidence="1">
    <location>
        <begin position="183"/>
        <end position="192"/>
    </location>
</feature>
<feature type="compositionally biased region" description="Low complexity" evidence="1">
    <location>
        <begin position="193"/>
        <end position="206"/>
    </location>
</feature>
<feature type="region of interest" description="Disordered" evidence="1">
    <location>
        <begin position="183"/>
        <end position="207"/>
    </location>
</feature>
<organism evidence="2 3">
    <name type="scientific">Acetobacter conturbans</name>
    <dbReference type="NCBI Taxonomy" id="1737472"/>
    <lineage>
        <taxon>Bacteria</taxon>
        <taxon>Pseudomonadati</taxon>
        <taxon>Pseudomonadota</taxon>
        <taxon>Alphaproteobacteria</taxon>
        <taxon>Acetobacterales</taxon>
        <taxon>Acetobacteraceae</taxon>
        <taxon>Acetobacter</taxon>
    </lineage>
</organism>
<reference evidence="2 3" key="1">
    <citation type="journal article" date="2020" name="Int. J. Syst. Evol. Microbiol.">
        <title>Novel acetic acid bacteria from cider fermentations: Acetobacter conturbans sp. nov. and Acetobacter fallax sp. nov.</title>
        <authorList>
            <person name="Sombolestani A.S."/>
            <person name="Cleenwerck I."/>
            <person name="Cnockaert M."/>
            <person name="Borremans W."/>
            <person name="Wieme A.D."/>
            <person name="De Vuyst L."/>
            <person name="Vandamme P."/>
        </authorList>
    </citation>
    <scope>NUCLEOTIDE SEQUENCE [LARGE SCALE GENOMIC DNA]</scope>
    <source>
        <strain evidence="2 3">LMG 1627</strain>
    </source>
</reference>
<dbReference type="EMBL" id="WOSY01000004">
    <property type="protein sequence ID" value="NHN88214.1"/>
    <property type="molecule type" value="Genomic_DNA"/>
</dbReference>
<comment type="caution">
    <text evidence="2">The sequence shown here is derived from an EMBL/GenBank/DDBJ whole genome shotgun (WGS) entry which is preliminary data.</text>
</comment>
<evidence type="ECO:0000313" key="3">
    <source>
        <dbReference type="Proteomes" id="UP000631653"/>
    </source>
</evidence>
<dbReference type="Proteomes" id="UP000631653">
    <property type="component" value="Unassembled WGS sequence"/>
</dbReference>
<evidence type="ECO:0000256" key="1">
    <source>
        <dbReference type="SAM" id="MobiDB-lite"/>
    </source>
</evidence>
<gene>
    <name evidence="2" type="ORF">GOB81_06180</name>
</gene>
<keyword evidence="3" id="KW-1185">Reference proteome</keyword>
<protein>
    <submittedName>
        <fullName evidence="2">Uncharacterized protein</fullName>
    </submittedName>
</protein>
<sequence>MTISATTYDSLATLSIMTQTASADTDLRDGHVTGSDFGDLNGATLATSKFAFDSGEIQPSFILDISTAANVAMTSDTGTVQVSAASDMKVGVMIDDTPIYTVTDGDEPTSSSGDTLLNGVPMKDIKGATVSDHNYAYIYTGTSVTAVNLDSLSSQMETYSTSDSDDSALSSVITNVAAYLKSTHGQPGADTQGSSATGSTTSAASSETIKQTVEAQIALDTLNKATTAQSDLLTLFDVPNSQYGTGNSSTPNVGLSTKA</sequence>
<feature type="region of interest" description="Disordered" evidence="1">
    <location>
        <begin position="239"/>
        <end position="259"/>
    </location>
</feature>
<proteinExistence type="predicted"/>
<accession>A0ABX0JXY8</accession>
<dbReference type="RefSeq" id="WP_173569486.1">
    <property type="nucleotide sequence ID" value="NZ_WOSY01000004.1"/>
</dbReference>
<evidence type="ECO:0000313" key="2">
    <source>
        <dbReference type="EMBL" id="NHN88214.1"/>
    </source>
</evidence>